<dbReference type="EMBL" id="SWKV01000026">
    <property type="protein sequence ID" value="KAF3040233.1"/>
    <property type="molecule type" value="Genomic_DNA"/>
</dbReference>
<protein>
    <recommendedName>
        <fullName evidence="4">Cupin 2 conserved barrel domain-containing protein</fullName>
    </recommendedName>
</protein>
<sequence>MPGEVKVKKSSEIKSPNGPQSDGMQRIPAIVDMSDQICGTVMLAKPHSASAIHHQGEEGDFAIIPAYAEHQEVNDGDEEVKWIIARGGRNPIVHNIDGWGKSQDPKKAQGAY</sequence>
<dbReference type="Proteomes" id="UP000758155">
    <property type="component" value="Unassembled WGS sequence"/>
</dbReference>
<dbReference type="InterPro" id="IPR011051">
    <property type="entry name" value="RmlC_Cupin_sf"/>
</dbReference>
<feature type="region of interest" description="Disordered" evidence="1">
    <location>
        <begin position="1"/>
        <end position="27"/>
    </location>
</feature>
<proteinExistence type="predicted"/>
<dbReference type="InterPro" id="IPR014710">
    <property type="entry name" value="RmlC-like_jellyroll"/>
</dbReference>
<dbReference type="Gene3D" id="2.60.120.10">
    <property type="entry name" value="Jelly Rolls"/>
    <property type="match status" value="1"/>
</dbReference>
<name>A0A9P4WSM6_9PLEO</name>
<dbReference type="AlphaFoldDB" id="A0A9P4WSM6"/>
<evidence type="ECO:0008006" key="4">
    <source>
        <dbReference type="Google" id="ProtNLM"/>
    </source>
</evidence>
<accession>A0A9P4WSM6</accession>
<dbReference type="SUPFAM" id="SSF51182">
    <property type="entry name" value="RmlC-like cupins"/>
    <property type="match status" value="1"/>
</dbReference>
<evidence type="ECO:0000256" key="1">
    <source>
        <dbReference type="SAM" id="MobiDB-lite"/>
    </source>
</evidence>
<reference evidence="2" key="1">
    <citation type="submission" date="2019-04" db="EMBL/GenBank/DDBJ databases">
        <title>Sequencing of skin fungus with MAO and IRED activity.</title>
        <authorList>
            <person name="Marsaioli A.J."/>
            <person name="Bonatto J.M.C."/>
            <person name="Reis Junior O."/>
        </authorList>
    </citation>
    <scope>NUCLEOTIDE SEQUENCE</scope>
    <source>
        <strain evidence="2">28M1</strain>
    </source>
</reference>
<organism evidence="2 3">
    <name type="scientific">Didymella heteroderae</name>
    <dbReference type="NCBI Taxonomy" id="1769908"/>
    <lineage>
        <taxon>Eukaryota</taxon>
        <taxon>Fungi</taxon>
        <taxon>Dikarya</taxon>
        <taxon>Ascomycota</taxon>
        <taxon>Pezizomycotina</taxon>
        <taxon>Dothideomycetes</taxon>
        <taxon>Pleosporomycetidae</taxon>
        <taxon>Pleosporales</taxon>
        <taxon>Pleosporineae</taxon>
        <taxon>Didymellaceae</taxon>
        <taxon>Didymella</taxon>
    </lineage>
</organism>
<keyword evidence="3" id="KW-1185">Reference proteome</keyword>
<comment type="caution">
    <text evidence="2">The sequence shown here is derived from an EMBL/GenBank/DDBJ whole genome shotgun (WGS) entry which is preliminary data.</text>
</comment>
<gene>
    <name evidence="2" type="ORF">E8E12_000470</name>
</gene>
<evidence type="ECO:0000313" key="2">
    <source>
        <dbReference type="EMBL" id="KAF3040233.1"/>
    </source>
</evidence>
<dbReference type="OrthoDB" id="3511549at2759"/>
<evidence type="ECO:0000313" key="3">
    <source>
        <dbReference type="Proteomes" id="UP000758155"/>
    </source>
</evidence>
<feature type="compositionally biased region" description="Basic and acidic residues" evidence="1">
    <location>
        <begin position="1"/>
        <end position="12"/>
    </location>
</feature>